<proteinExistence type="predicted"/>
<sequence>MENRIEQIVNFLTVLDGFKTIARRTIVGNTTRHENDAEHTWHMCMFALLLHREMEHEVNLERALQLILIHDLVEIYAGDTFAYDTQARIGKKEREELAAKRLFGQLPPDLTAQFHALWDEFEAGLSAEAQFANAIDSIQAFAQNVNTKGHVWKTHRIPASRVMEKNKSWIQQSKAFSTLYDYLWQKAEQESSFYREE</sequence>
<keyword evidence="2 4" id="KW-0378">Hydrolase</keyword>
<dbReference type="GO" id="GO:0016787">
    <property type="term" value="F:hydrolase activity"/>
    <property type="evidence" value="ECO:0007669"/>
    <property type="project" value="UniProtKB-KW"/>
</dbReference>
<evidence type="ECO:0000259" key="3">
    <source>
        <dbReference type="Pfam" id="PF13023"/>
    </source>
</evidence>
<keyword evidence="5" id="KW-1185">Reference proteome</keyword>
<dbReference type="EMBL" id="JBHUCX010000028">
    <property type="protein sequence ID" value="MFD1675357.1"/>
    <property type="molecule type" value="Genomic_DNA"/>
</dbReference>
<keyword evidence="1" id="KW-0479">Metal-binding</keyword>
<dbReference type="Proteomes" id="UP001597079">
    <property type="component" value="Unassembled WGS sequence"/>
</dbReference>
<name>A0ABW4JGA9_9BACL</name>
<dbReference type="SUPFAM" id="SSF109604">
    <property type="entry name" value="HD-domain/PDEase-like"/>
    <property type="match status" value="1"/>
</dbReference>
<evidence type="ECO:0000313" key="4">
    <source>
        <dbReference type="EMBL" id="MFD1675357.1"/>
    </source>
</evidence>
<dbReference type="Gene3D" id="1.10.3210.10">
    <property type="entry name" value="Hypothetical protein af1432"/>
    <property type="match status" value="1"/>
</dbReference>
<evidence type="ECO:0000256" key="1">
    <source>
        <dbReference type="ARBA" id="ARBA00022723"/>
    </source>
</evidence>
<dbReference type="InterPro" id="IPR006674">
    <property type="entry name" value="HD_domain"/>
</dbReference>
<evidence type="ECO:0000256" key="2">
    <source>
        <dbReference type="ARBA" id="ARBA00022801"/>
    </source>
</evidence>
<evidence type="ECO:0000313" key="5">
    <source>
        <dbReference type="Proteomes" id="UP001597079"/>
    </source>
</evidence>
<reference evidence="5" key="1">
    <citation type="journal article" date="2019" name="Int. J. Syst. Evol. Microbiol.">
        <title>The Global Catalogue of Microorganisms (GCM) 10K type strain sequencing project: providing services to taxonomists for standard genome sequencing and annotation.</title>
        <authorList>
            <consortium name="The Broad Institute Genomics Platform"/>
            <consortium name="The Broad Institute Genome Sequencing Center for Infectious Disease"/>
            <person name="Wu L."/>
            <person name="Ma J."/>
        </authorList>
    </citation>
    <scope>NUCLEOTIDE SEQUENCE [LARGE SCALE GENOMIC DNA]</scope>
    <source>
        <strain evidence="5">CGMCC 1.12286</strain>
    </source>
</reference>
<dbReference type="PANTHER" id="PTHR11845:SF13">
    <property type="entry name" value="5'-DEOXYNUCLEOTIDASE HDDC2"/>
    <property type="match status" value="1"/>
</dbReference>
<accession>A0ABW4JGA9</accession>
<feature type="domain" description="HD" evidence="3">
    <location>
        <begin position="18"/>
        <end position="171"/>
    </location>
</feature>
<dbReference type="Pfam" id="PF13023">
    <property type="entry name" value="HD_3"/>
    <property type="match status" value="1"/>
</dbReference>
<dbReference type="RefSeq" id="WP_377943230.1">
    <property type="nucleotide sequence ID" value="NZ_JBHUCX010000028.1"/>
</dbReference>
<comment type="caution">
    <text evidence="4">The sequence shown here is derived from an EMBL/GenBank/DDBJ whole genome shotgun (WGS) entry which is preliminary data.</text>
</comment>
<dbReference type="PANTHER" id="PTHR11845">
    <property type="entry name" value="5'-DEOXYNUCLEOTIDASE HDDC2"/>
    <property type="match status" value="1"/>
</dbReference>
<organism evidence="4 5">
    <name type="scientific">Alicyclobacillus fodiniaquatilis</name>
    <dbReference type="NCBI Taxonomy" id="1661150"/>
    <lineage>
        <taxon>Bacteria</taxon>
        <taxon>Bacillati</taxon>
        <taxon>Bacillota</taxon>
        <taxon>Bacilli</taxon>
        <taxon>Bacillales</taxon>
        <taxon>Alicyclobacillaceae</taxon>
        <taxon>Alicyclobacillus</taxon>
    </lineage>
</organism>
<dbReference type="InterPro" id="IPR039356">
    <property type="entry name" value="YfbR/HDDC2"/>
</dbReference>
<protein>
    <submittedName>
        <fullName evidence="4">HD family hydrolase</fullName>
    </submittedName>
</protein>
<gene>
    <name evidence="4" type="ORF">ACFSB2_11685</name>
</gene>